<name>A0A1D7U648_9HYPH</name>
<protein>
    <submittedName>
        <fullName evidence="1">Uncharacterized protein</fullName>
    </submittedName>
</protein>
<dbReference type="EMBL" id="CP017147">
    <property type="protein sequence ID" value="AOO82851.1"/>
    <property type="molecule type" value="Genomic_DNA"/>
</dbReference>
<organism evidence="1 2">
    <name type="scientific">Bosea vaviloviae</name>
    <dbReference type="NCBI Taxonomy" id="1526658"/>
    <lineage>
        <taxon>Bacteria</taxon>
        <taxon>Pseudomonadati</taxon>
        <taxon>Pseudomonadota</taxon>
        <taxon>Alphaproteobacteria</taxon>
        <taxon>Hyphomicrobiales</taxon>
        <taxon>Boseaceae</taxon>
        <taxon>Bosea</taxon>
    </lineage>
</organism>
<proteinExistence type="predicted"/>
<sequence>MLSWLLGTAEDDHIALWSGFANYPASKLVPGHIGPTHFSARINVRRLDRFPDEEGILTQPCSSGRISVLASMTWATAKRTLKASAMGQEPTFPSRCRTLRQ</sequence>
<accession>A0A1D7U648</accession>
<keyword evidence="2" id="KW-1185">Reference proteome</keyword>
<dbReference type="Proteomes" id="UP000094969">
    <property type="component" value="Chromosome"/>
</dbReference>
<reference evidence="1 2" key="1">
    <citation type="journal article" date="2015" name="Antonie Van Leeuwenhoek">
        <title>Bosea vaviloviae sp. nov., a new species of slow-growing rhizobia isolated from nodules of the relict species Vavilovia formosa (Stev.) Fed.</title>
        <authorList>
            <person name="Safronova V.I."/>
            <person name="Kuznetsova I.G."/>
            <person name="Sazanova A.L."/>
            <person name="Kimeklis A.K."/>
            <person name="Belimov A.A."/>
            <person name="Andronov E.E."/>
            <person name="Pinaev A.G."/>
            <person name="Chizhevskaya E.P."/>
            <person name="Pukhaev A.R."/>
            <person name="Popov K.P."/>
            <person name="Willems A."/>
            <person name="Tikhonovich I.A."/>
        </authorList>
    </citation>
    <scope>NUCLEOTIDE SEQUENCE [LARGE SCALE GENOMIC DNA]</scope>
    <source>
        <strain evidence="1 2">Vaf18</strain>
    </source>
</reference>
<gene>
    <name evidence="1" type="ORF">BHK69_22595</name>
</gene>
<evidence type="ECO:0000313" key="2">
    <source>
        <dbReference type="Proteomes" id="UP000094969"/>
    </source>
</evidence>
<evidence type="ECO:0000313" key="1">
    <source>
        <dbReference type="EMBL" id="AOO82851.1"/>
    </source>
</evidence>
<dbReference type="KEGG" id="bvv:BHK69_22595"/>
<dbReference type="AlphaFoldDB" id="A0A1D7U648"/>